<comment type="catalytic activity">
    <reaction evidence="1 6">
        <text>2-phosphoglycolate + H2O = glycolate + phosphate</text>
        <dbReference type="Rhea" id="RHEA:14369"/>
        <dbReference type="ChEBI" id="CHEBI:15377"/>
        <dbReference type="ChEBI" id="CHEBI:29805"/>
        <dbReference type="ChEBI" id="CHEBI:43474"/>
        <dbReference type="ChEBI" id="CHEBI:58033"/>
        <dbReference type="EC" id="3.1.3.18"/>
    </reaction>
</comment>
<dbReference type="InterPro" id="IPR036412">
    <property type="entry name" value="HAD-like_sf"/>
</dbReference>
<dbReference type="InterPro" id="IPR023214">
    <property type="entry name" value="HAD_sf"/>
</dbReference>
<keyword evidence="6" id="KW-0460">Magnesium</keyword>
<dbReference type="SFLD" id="SFLDG01129">
    <property type="entry name" value="C1.5:_HAD__Beta-PGM__Phosphata"/>
    <property type="match status" value="1"/>
</dbReference>
<comment type="pathway">
    <text evidence="3 6">Organic acid metabolism; glycolate biosynthesis; glycolate from 2-phosphoglycolate: step 1/1.</text>
</comment>
<dbReference type="UniPathway" id="UPA00865">
    <property type="reaction ID" value="UER00834"/>
</dbReference>
<feature type="binding site" evidence="6">
    <location>
        <position position="10"/>
    </location>
    <ligand>
        <name>Mg(2+)</name>
        <dbReference type="ChEBI" id="CHEBI:18420"/>
    </ligand>
</feature>
<evidence type="ECO:0000313" key="8">
    <source>
        <dbReference type="Proteomes" id="UP000515292"/>
    </source>
</evidence>
<dbReference type="GO" id="GO:0046872">
    <property type="term" value="F:metal ion binding"/>
    <property type="evidence" value="ECO:0007669"/>
    <property type="project" value="UniProtKB-KW"/>
</dbReference>
<comment type="similarity">
    <text evidence="4 6">Belongs to the HAD-like hydrolase superfamily. CbbY/CbbZ/Gph/YieH family.</text>
</comment>
<dbReference type="Pfam" id="PF00702">
    <property type="entry name" value="Hydrolase"/>
    <property type="match status" value="1"/>
</dbReference>
<dbReference type="HAMAP" id="MF_00495">
    <property type="entry name" value="GPH_hydrolase_bact"/>
    <property type="match status" value="1"/>
</dbReference>
<reference evidence="7 8" key="1">
    <citation type="submission" date="2020-07" db="EMBL/GenBank/DDBJ databases">
        <title>Complete genome sequence for Sandaracinobacter sp. M6.</title>
        <authorList>
            <person name="Tang Y."/>
            <person name="Liu Q."/>
            <person name="Guo Z."/>
            <person name="Lei P."/>
            <person name="Huang B."/>
        </authorList>
    </citation>
    <scope>NUCLEOTIDE SEQUENCE [LARGE SCALE GENOMIC DNA]</scope>
    <source>
        <strain evidence="7 8">M6</strain>
    </source>
</reference>
<dbReference type="GO" id="GO:0008967">
    <property type="term" value="F:phosphoglycolate phosphatase activity"/>
    <property type="evidence" value="ECO:0007669"/>
    <property type="project" value="UniProtKB-UniRule"/>
</dbReference>
<dbReference type="GO" id="GO:0005829">
    <property type="term" value="C:cytosol"/>
    <property type="evidence" value="ECO:0007669"/>
    <property type="project" value="TreeGrafter"/>
</dbReference>
<dbReference type="EMBL" id="CP059851">
    <property type="protein sequence ID" value="QMW24598.1"/>
    <property type="molecule type" value="Genomic_DNA"/>
</dbReference>
<accession>A0A7G5IMK6</accession>
<name>A0A7G5IMK6_9SPHN</name>
<evidence type="ECO:0000256" key="2">
    <source>
        <dbReference type="ARBA" id="ARBA00001946"/>
    </source>
</evidence>
<keyword evidence="6 7" id="KW-0378">Hydrolase</keyword>
<dbReference type="GO" id="GO:0005975">
    <property type="term" value="P:carbohydrate metabolic process"/>
    <property type="evidence" value="ECO:0007669"/>
    <property type="project" value="InterPro"/>
</dbReference>
<evidence type="ECO:0000256" key="6">
    <source>
        <dbReference type="HAMAP-Rule" id="MF_00495"/>
    </source>
</evidence>
<dbReference type="InterPro" id="IPR023198">
    <property type="entry name" value="PGP-like_dom2"/>
</dbReference>
<evidence type="ECO:0000256" key="5">
    <source>
        <dbReference type="ARBA" id="ARBA00013078"/>
    </source>
</evidence>
<dbReference type="PANTHER" id="PTHR43434">
    <property type="entry name" value="PHOSPHOGLYCOLATE PHOSPHATASE"/>
    <property type="match status" value="1"/>
</dbReference>
<feature type="active site" description="Nucleophile" evidence="6">
    <location>
        <position position="10"/>
    </location>
</feature>
<dbReference type="SUPFAM" id="SSF56784">
    <property type="entry name" value="HAD-like"/>
    <property type="match status" value="1"/>
</dbReference>
<evidence type="ECO:0000313" key="7">
    <source>
        <dbReference type="EMBL" id="QMW24598.1"/>
    </source>
</evidence>
<dbReference type="Gene3D" id="1.10.150.240">
    <property type="entry name" value="Putative phosphatase, domain 2"/>
    <property type="match status" value="1"/>
</dbReference>
<protein>
    <recommendedName>
        <fullName evidence="5 6">Phosphoglycolate phosphatase</fullName>
        <shortName evidence="6">PGP</shortName>
        <shortName evidence="6">PGPase</shortName>
        <ecNumber evidence="5 6">3.1.3.18</ecNumber>
    </recommendedName>
</protein>
<proteinExistence type="inferred from homology"/>
<keyword evidence="6" id="KW-0479">Metal-binding</keyword>
<dbReference type="SFLD" id="SFLDS00003">
    <property type="entry name" value="Haloacid_Dehalogenase"/>
    <property type="match status" value="1"/>
</dbReference>
<evidence type="ECO:0000256" key="1">
    <source>
        <dbReference type="ARBA" id="ARBA00000830"/>
    </source>
</evidence>
<organism evidence="7 8">
    <name type="scientific">Sandaracinobacteroides saxicola</name>
    <dbReference type="NCBI Taxonomy" id="2759707"/>
    <lineage>
        <taxon>Bacteria</taxon>
        <taxon>Pseudomonadati</taxon>
        <taxon>Pseudomonadota</taxon>
        <taxon>Alphaproteobacteria</taxon>
        <taxon>Sphingomonadales</taxon>
        <taxon>Sphingosinicellaceae</taxon>
        <taxon>Sandaracinobacteroides</taxon>
    </lineage>
</organism>
<evidence type="ECO:0000256" key="3">
    <source>
        <dbReference type="ARBA" id="ARBA00004818"/>
    </source>
</evidence>
<dbReference type="InterPro" id="IPR050155">
    <property type="entry name" value="HAD-like_hydrolase_sf"/>
</dbReference>
<dbReference type="EC" id="3.1.3.18" evidence="5 6"/>
<evidence type="ECO:0000256" key="4">
    <source>
        <dbReference type="ARBA" id="ARBA00006171"/>
    </source>
</evidence>
<dbReference type="KEGG" id="sand:H3309_09535"/>
<feature type="binding site" evidence="6">
    <location>
        <position position="171"/>
    </location>
    <ligand>
        <name>Mg(2+)</name>
        <dbReference type="ChEBI" id="CHEBI:18420"/>
    </ligand>
</feature>
<keyword evidence="8" id="KW-1185">Reference proteome</keyword>
<dbReference type="GO" id="GO:0046295">
    <property type="term" value="P:glycolate biosynthetic process"/>
    <property type="evidence" value="ECO:0007669"/>
    <property type="project" value="UniProtKB-UniRule"/>
</dbReference>
<dbReference type="InterPro" id="IPR037512">
    <property type="entry name" value="PGPase_prok"/>
</dbReference>
<dbReference type="NCBIfam" id="TIGR01449">
    <property type="entry name" value="PGP_bact"/>
    <property type="match status" value="1"/>
</dbReference>
<dbReference type="GO" id="GO:0006281">
    <property type="term" value="P:DNA repair"/>
    <property type="evidence" value="ECO:0007669"/>
    <property type="project" value="TreeGrafter"/>
</dbReference>
<gene>
    <name evidence="7" type="primary">gph</name>
    <name evidence="7" type="ORF">H3309_09535</name>
</gene>
<dbReference type="Gene3D" id="3.40.50.1000">
    <property type="entry name" value="HAD superfamily/HAD-like"/>
    <property type="match status" value="1"/>
</dbReference>
<comment type="function">
    <text evidence="6">Specifically catalyzes the dephosphorylation of 2-phosphoglycolate. Is involved in the dissimilation of the intracellular 2-phosphoglycolate formed during the DNA repair of 3'-phosphoglycolate ends, a major class of DNA lesions induced by oxidative stress.</text>
</comment>
<dbReference type="AlphaFoldDB" id="A0A7G5IMK6"/>
<keyword evidence="6" id="KW-0119">Carbohydrate metabolism</keyword>
<comment type="cofactor">
    <cofactor evidence="2 6">
        <name>Mg(2+)</name>
        <dbReference type="ChEBI" id="CHEBI:18420"/>
    </cofactor>
</comment>
<feature type="binding site" evidence="6">
    <location>
        <position position="12"/>
    </location>
    <ligand>
        <name>Mg(2+)</name>
        <dbReference type="ChEBI" id="CHEBI:18420"/>
    </ligand>
</feature>
<dbReference type="Proteomes" id="UP000515292">
    <property type="component" value="Chromosome"/>
</dbReference>
<sequence length="228" mass="23373">MIYPRTLVFDLDGTLVDTADDLAAAMNHGLATVGRPGLPVAAVRPMVGQGARKLLEKGLAASGGGSDAEMEAAFCAFFEHYAANIARHSRAFEGVEPTLDRLSAAGCVLGICTNKPIGLTRLLLAALGWSGRFAAVLGADSLGVRKPDPEHLWATIRACGGEAGDAAFVGDSMTDALTGQAAGVPTVLVTFGFSVEPVASLPHDALIDDFVLLPGVLAAFKARSSVAA</sequence>
<dbReference type="PANTHER" id="PTHR43434:SF1">
    <property type="entry name" value="PHOSPHOGLYCOLATE PHOSPHATASE"/>
    <property type="match status" value="1"/>
</dbReference>